<dbReference type="PANTHER" id="PTHR16166">
    <property type="entry name" value="VACUOLAR PROTEIN SORTING-ASSOCIATED PROTEIN VPS13"/>
    <property type="match status" value="1"/>
</dbReference>
<protein>
    <submittedName>
        <fullName evidence="3">Uncharacterized protein</fullName>
    </submittedName>
</protein>
<comment type="caution">
    <text evidence="3">The sequence shown here is derived from an EMBL/GenBank/DDBJ whole genome shotgun (WGS) entry which is preliminary data.</text>
</comment>
<gene>
    <name evidence="3" type="ORF">SLS62_001074</name>
</gene>
<feature type="region of interest" description="Disordered" evidence="2">
    <location>
        <begin position="94"/>
        <end position="173"/>
    </location>
</feature>
<proteinExistence type="inferred from homology"/>
<reference evidence="3 4" key="1">
    <citation type="submission" date="2024-02" db="EMBL/GenBank/DDBJ databases">
        <title>De novo assembly and annotation of 12 fungi associated with fruit tree decline syndrome in Ontario, Canada.</title>
        <authorList>
            <person name="Sulman M."/>
            <person name="Ellouze W."/>
            <person name="Ilyukhin E."/>
        </authorList>
    </citation>
    <scope>NUCLEOTIDE SEQUENCE [LARGE SCALE GENOMIC DNA]</scope>
    <source>
        <strain evidence="3 4">M11/M66-122</strain>
    </source>
</reference>
<evidence type="ECO:0000313" key="4">
    <source>
        <dbReference type="Proteomes" id="UP001320420"/>
    </source>
</evidence>
<dbReference type="GO" id="GO:0045053">
    <property type="term" value="P:protein retention in Golgi apparatus"/>
    <property type="evidence" value="ECO:0007669"/>
    <property type="project" value="TreeGrafter"/>
</dbReference>
<dbReference type="GO" id="GO:0006623">
    <property type="term" value="P:protein targeting to vacuole"/>
    <property type="evidence" value="ECO:0007669"/>
    <property type="project" value="TreeGrafter"/>
</dbReference>
<accession>A0AAN9YU38</accession>
<dbReference type="EMBL" id="JAKJXP020000004">
    <property type="protein sequence ID" value="KAK7757056.1"/>
    <property type="molecule type" value="Genomic_DNA"/>
</dbReference>
<comment type="similarity">
    <text evidence="1">Belongs to the VPS13 family.</text>
</comment>
<evidence type="ECO:0000313" key="3">
    <source>
        <dbReference type="EMBL" id="KAK7757056.1"/>
    </source>
</evidence>
<sequence length="289" mass="30413">MAEDHPTDPISAVTSAFVGDLASIGLSVADFPRDIFKAARGKPKPHEVTEDVPDNATVATNGETSSTVALTEVASGATVIAAAEDLPMAELDAGTERRAEAEAESNRQPRKLRLKPGNDAMGGLTLSFSSDTLPNPDDVVPAQRHRAASSPETPHRAGSPHHNGPTSPPQEHDKLERVMGAGKSVNNIVATGMRTPMNFCMGLAKGFRNLPRLYNDDTVRPPEKVTGIGSGLKIAGKEFGFGMYDGISGLVTQPYRGAQKQGALGLVKGFGKGIGGLAFKPWAGKFFIM</sequence>
<dbReference type="AlphaFoldDB" id="A0AAN9YU38"/>
<organism evidence="3 4">
    <name type="scientific">Diatrype stigma</name>
    <dbReference type="NCBI Taxonomy" id="117547"/>
    <lineage>
        <taxon>Eukaryota</taxon>
        <taxon>Fungi</taxon>
        <taxon>Dikarya</taxon>
        <taxon>Ascomycota</taxon>
        <taxon>Pezizomycotina</taxon>
        <taxon>Sordariomycetes</taxon>
        <taxon>Xylariomycetidae</taxon>
        <taxon>Xylariales</taxon>
        <taxon>Diatrypaceae</taxon>
        <taxon>Diatrype</taxon>
    </lineage>
</organism>
<keyword evidence="4" id="KW-1185">Reference proteome</keyword>
<evidence type="ECO:0000256" key="2">
    <source>
        <dbReference type="SAM" id="MobiDB-lite"/>
    </source>
</evidence>
<dbReference type="InterPro" id="IPR026847">
    <property type="entry name" value="VPS13"/>
</dbReference>
<dbReference type="PANTHER" id="PTHR16166:SF93">
    <property type="entry name" value="INTERMEMBRANE LIPID TRANSFER PROTEIN VPS13"/>
    <property type="match status" value="1"/>
</dbReference>
<dbReference type="Proteomes" id="UP001320420">
    <property type="component" value="Unassembled WGS sequence"/>
</dbReference>
<name>A0AAN9YU38_9PEZI</name>
<evidence type="ECO:0000256" key="1">
    <source>
        <dbReference type="ARBA" id="ARBA00006545"/>
    </source>
</evidence>
<feature type="compositionally biased region" description="Basic and acidic residues" evidence="2">
    <location>
        <begin position="94"/>
        <end position="107"/>
    </location>
</feature>